<dbReference type="GO" id="GO:0016740">
    <property type="term" value="F:transferase activity"/>
    <property type="evidence" value="ECO:0007669"/>
    <property type="project" value="UniProtKB-KW"/>
</dbReference>
<evidence type="ECO:0000256" key="6">
    <source>
        <dbReference type="ARBA" id="ARBA00022723"/>
    </source>
</evidence>
<keyword evidence="7" id="KW-0274">FAD</keyword>
<evidence type="ECO:0000256" key="5">
    <source>
        <dbReference type="ARBA" id="ARBA00022679"/>
    </source>
</evidence>
<evidence type="ECO:0000256" key="8">
    <source>
        <dbReference type="ARBA" id="ARBA00022842"/>
    </source>
</evidence>
<evidence type="ECO:0000256" key="4">
    <source>
        <dbReference type="ARBA" id="ARBA00022630"/>
    </source>
</evidence>
<keyword evidence="8" id="KW-0460">Magnesium</keyword>
<dbReference type="Pfam" id="PF02424">
    <property type="entry name" value="ApbE"/>
    <property type="match status" value="1"/>
</dbReference>
<evidence type="ECO:0000256" key="9">
    <source>
        <dbReference type="ARBA" id="ARBA00031306"/>
    </source>
</evidence>
<reference evidence="11" key="1">
    <citation type="submission" date="2018-06" db="EMBL/GenBank/DDBJ databases">
        <authorList>
            <person name="Zhirakovskaya E."/>
        </authorList>
    </citation>
    <scope>NUCLEOTIDE SEQUENCE</scope>
</reference>
<dbReference type="SUPFAM" id="SSF143631">
    <property type="entry name" value="ApbE-like"/>
    <property type="match status" value="1"/>
</dbReference>
<organism evidence="11">
    <name type="scientific">hydrothermal vent metagenome</name>
    <dbReference type="NCBI Taxonomy" id="652676"/>
    <lineage>
        <taxon>unclassified sequences</taxon>
        <taxon>metagenomes</taxon>
        <taxon>ecological metagenomes</taxon>
    </lineage>
</organism>
<dbReference type="PANTHER" id="PTHR30040:SF2">
    <property type="entry name" value="FAD:PROTEIN FMN TRANSFERASE"/>
    <property type="match status" value="1"/>
</dbReference>
<keyword evidence="4" id="KW-0285">Flavoprotein</keyword>
<evidence type="ECO:0000256" key="3">
    <source>
        <dbReference type="ARBA" id="ARBA00016337"/>
    </source>
</evidence>
<name>A0A3B1DR45_9ZZZZ</name>
<proteinExistence type="predicted"/>
<dbReference type="InterPro" id="IPR024932">
    <property type="entry name" value="ApbE"/>
</dbReference>
<keyword evidence="5 11" id="KW-0808">Transferase</keyword>
<comment type="catalytic activity">
    <reaction evidence="10">
        <text>L-threonyl-[protein] + FAD = FMN-L-threonyl-[protein] + AMP + H(+)</text>
        <dbReference type="Rhea" id="RHEA:36847"/>
        <dbReference type="Rhea" id="RHEA-COMP:11060"/>
        <dbReference type="Rhea" id="RHEA-COMP:11061"/>
        <dbReference type="ChEBI" id="CHEBI:15378"/>
        <dbReference type="ChEBI" id="CHEBI:30013"/>
        <dbReference type="ChEBI" id="CHEBI:57692"/>
        <dbReference type="ChEBI" id="CHEBI:74257"/>
        <dbReference type="ChEBI" id="CHEBI:456215"/>
        <dbReference type="EC" id="2.7.1.180"/>
    </reaction>
</comment>
<dbReference type="EC" id="2.7.1.180" evidence="2"/>
<sequence length="370" mass="40436">MPNSPSQPENRRDFLTGKALRRRMEQAGEAIADHLLDVDGNRLPSAGPTVRLATDAMACEFSVIMNPGPVENVSIASDALEMLQPLEEQMSAYQPSSEISQLNAIASAEKVQIKENLFQLLLQCKKLSDETAGAFDATSGPLIALWRQCRQAGNIPSQKEINDCLQQTGMQHIVFDEETSSVQFDCGGVELNLGGIGKGYALDCLSYFLQDNGMAEHLVHGGQSSLLAKGDHHQQGGWPISIRNPLFTEKKLATILMRDQALATSGSNVQFFRHAGKRYGHILDPRTGYPVHNLLSVTVLAPSAAIADGLSTAFFVLGLEKTLEYCHNQKEIGVLLVPPPLKGRQLEPVVYGIPQEFLFATSEDVHLQYL</sequence>
<evidence type="ECO:0000313" key="11">
    <source>
        <dbReference type="EMBL" id="VAX39343.1"/>
    </source>
</evidence>
<dbReference type="EMBL" id="UOGL01000323">
    <property type="protein sequence ID" value="VAX39343.1"/>
    <property type="molecule type" value="Genomic_DNA"/>
</dbReference>
<gene>
    <name evidence="11" type="ORF">MNBD_PLANCTO02-934</name>
</gene>
<dbReference type="GO" id="GO:0046872">
    <property type="term" value="F:metal ion binding"/>
    <property type="evidence" value="ECO:0007669"/>
    <property type="project" value="UniProtKB-KW"/>
</dbReference>
<dbReference type="InterPro" id="IPR003374">
    <property type="entry name" value="ApbE-like_sf"/>
</dbReference>
<accession>A0A3B1DR45</accession>
<dbReference type="Gene3D" id="3.10.520.10">
    <property type="entry name" value="ApbE-like domains"/>
    <property type="match status" value="1"/>
</dbReference>
<evidence type="ECO:0000256" key="10">
    <source>
        <dbReference type="ARBA" id="ARBA00048540"/>
    </source>
</evidence>
<dbReference type="PANTHER" id="PTHR30040">
    <property type="entry name" value="THIAMINE BIOSYNTHESIS LIPOPROTEIN APBE"/>
    <property type="match status" value="1"/>
</dbReference>
<comment type="cofactor">
    <cofactor evidence="1">
        <name>Mg(2+)</name>
        <dbReference type="ChEBI" id="CHEBI:18420"/>
    </cofactor>
</comment>
<dbReference type="AlphaFoldDB" id="A0A3B1DR45"/>
<evidence type="ECO:0000256" key="2">
    <source>
        <dbReference type="ARBA" id="ARBA00011955"/>
    </source>
</evidence>
<evidence type="ECO:0000256" key="1">
    <source>
        <dbReference type="ARBA" id="ARBA00001946"/>
    </source>
</evidence>
<evidence type="ECO:0000256" key="7">
    <source>
        <dbReference type="ARBA" id="ARBA00022827"/>
    </source>
</evidence>
<protein>
    <recommendedName>
        <fullName evidence="3">FAD:protein FMN transferase</fullName>
        <ecNumber evidence="2">2.7.1.180</ecNumber>
    </recommendedName>
    <alternativeName>
        <fullName evidence="9">Flavin transferase</fullName>
    </alternativeName>
</protein>
<keyword evidence="6" id="KW-0479">Metal-binding</keyword>